<sequence>MSQTDPKQPNQQASPQFMNSISEECNMLKYQYDECFNNWFSEKFLQGNKDLSVCDPYMKLYSECVRRAMLVKGIDTTETDRDVLKTDSELK</sequence>
<dbReference type="EMBL" id="CAJVCH010026307">
    <property type="protein sequence ID" value="CAG7700235.1"/>
    <property type="molecule type" value="Genomic_DNA"/>
</dbReference>
<dbReference type="GO" id="GO:0045332">
    <property type="term" value="P:phospholipid translocation"/>
    <property type="evidence" value="ECO:0007669"/>
    <property type="project" value="TreeGrafter"/>
</dbReference>
<accession>A0A8J2JBF4</accession>
<organism evidence="4 5">
    <name type="scientific">Allacma fusca</name>
    <dbReference type="NCBI Taxonomy" id="39272"/>
    <lineage>
        <taxon>Eukaryota</taxon>
        <taxon>Metazoa</taxon>
        <taxon>Ecdysozoa</taxon>
        <taxon>Arthropoda</taxon>
        <taxon>Hexapoda</taxon>
        <taxon>Collembola</taxon>
        <taxon>Symphypleona</taxon>
        <taxon>Sminthuridae</taxon>
        <taxon>Allacma</taxon>
    </lineage>
</organism>
<keyword evidence="2" id="KW-1015">Disulfide bond</keyword>
<dbReference type="InterPro" id="IPR007918">
    <property type="entry name" value="MDM35_apoptosis"/>
</dbReference>
<proteinExistence type="inferred from homology"/>
<dbReference type="OrthoDB" id="19091at2759"/>
<dbReference type="GO" id="GO:0005634">
    <property type="term" value="C:nucleus"/>
    <property type="evidence" value="ECO:0007669"/>
    <property type="project" value="TreeGrafter"/>
</dbReference>
<evidence type="ECO:0000313" key="4">
    <source>
        <dbReference type="EMBL" id="CAG7700235.1"/>
    </source>
</evidence>
<evidence type="ECO:0000313" key="5">
    <source>
        <dbReference type="Proteomes" id="UP000708208"/>
    </source>
</evidence>
<protein>
    <recommendedName>
        <fullName evidence="6">TP53-regulated inhibitor of apoptosis 1</fullName>
    </recommendedName>
</protein>
<evidence type="ECO:0000256" key="3">
    <source>
        <dbReference type="ARBA" id="ARBA00023706"/>
    </source>
</evidence>
<name>A0A8J2JBF4_9HEXA</name>
<evidence type="ECO:0008006" key="6">
    <source>
        <dbReference type="Google" id="ProtNLM"/>
    </source>
</evidence>
<dbReference type="PANTHER" id="PTHR46403">
    <property type="entry name" value="TP53-REGULATED INHIBITOR OF APOPTOSIS 1"/>
    <property type="match status" value="1"/>
</dbReference>
<reference evidence="4" key="1">
    <citation type="submission" date="2021-06" db="EMBL/GenBank/DDBJ databases">
        <authorList>
            <person name="Hodson N. C."/>
            <person name="Mongue J. A."/>
            <person name="Jaron S. K."/>
        </authorList>
    </citation>
    <scope>NUCLEOTIDE SEQUENCE</scope>
</reference>
<evidence type="ECO:0000256" key="1">
    <source>
        <dbReference type="ARBA" id="ARBA00006196"/>
    </source>
</evidence>
<comment type="catalytic activity">
    <reaction evidence="3">
        <text>a 1,2-diacyl-sn-glycero-3-phosphate(in) = a 1,2-diacyl-sn-glycero-3-phosphate(out)</text>
        <dbReference type="Rhea" id="RHEA:36435"/>
        <dbReference type="ChEBI" id="CHEBI:58608"/>
    </reaction>
</comment>
<evidence type="ECO:0000256" key="2">
    <source>
        <dbReference type="ARBA" id="ARBA00023157"/>
    </source>
</evidence>
<dbReference type="PANTHER" id="PTHR46403:SF1">
    <property type="entry name" value="TP53-REGULATED INHIBITOR OF APOPTOSIS 1"/>
    <property type="match status" value="1"/>
</dbReference>
<dbReference type="GO" id="GO:0005758">
    <property type="term" value="C:mitochondrial intermembrane space"/>
    <property type="evidence" value="ECO:0007669"/>
    <property type="project" value="TreeGrafter"/>
</dbReference>
<comment type="similarity">
    <text evidence="1">Belongs to the TRIAP1/MDM35 family.</text>
</comment>
<dbReference type="Pfam" id="PF05254">
    <property type="entry name" value="UPF0203"/>
    <property type="match status" value="1"/>
</dbReference>
<gene>
    <name evidence="4" type="ORF">AFUS01_LOCUS4230</name>
</gene>
<comment type="caution">
    <text evidence="4">The sequence shown here is derived from an EMBL/GenBank/DDBJ whole genome shotgun (WGS) entry which is preliminary data.</text>
</comment>
<dbReference type="AlphaFoldDB" id="A0A8J2JBF4"/>
<dbReference type="GO" id="GO:0005829">
    <property type="term" value="C:cytosol"/>
    <property type="evidence" value="ECO:0007669"/>
    <property type="project" value="TreeGrafter"/>
</dbReference>
<dbReference type="Proteomes" id="UP000708208">
    <property type="component" value="Unassembled WGS sequence"/>
</dbReference>
<dbReference type="GO" id="GO:1990050">
    <property type="term" value="F:phosphatidic acid transfer activity"/>
    <property type="evidence" value="ECO:0007669"/>
    <property type="project" value="TreeGrafter"/>
</dbReference>
<keyword evidence="5" id="KW-1185">Reference proteome</keyword>